<accession>A0AAU7QQP8</accession>
<evidence type="ECO:0000256" key="1">
    <source>
        <dbReference type="SAM" id="Phobius"/>
    </source>
</evidence>
<gene>
    <name evidence="2" type="ORF">ABNK63_04530</name>
</gene>
<feature type="transmembrane region" description="Helical" evidence="1">
    <location>
        <begin position="7"/>
        <end position="34"/>
    </location>
</feature>
<feature type="transmembrane region" description="Helical" evidence="1">
    <location>
        <begin position="121"/>
        <end position="137"/>
    </location>
</feature>
<dbReference type="AlphaFoldDB" id="A0AAU7QQP8"/>
<keyword evidence="1" id="KW-0472">Membrane</keyword>
<keyword evidence="1" id="KW-0812">Transmembrane</keyword>
<reference evidence="2" key="1">
    <citation type="submission" date="2024-06" db="EMBL/GenBank/DDBJ databases">
        <authorList>
            <person name="Sun Y."/>
        </authorList>
    </citation>
    <scope>NUCLEOTIDE SEQUENCE</scope>
    <source>
        <strain evidence="2">IGA1.0</strain>
    </source>
</reference>
<name>A0AAU7QQP8_9GAMM</name>
<evidence type="ECO:0000313" key="2">
    <source>
        <dbReference type="EMBL" id="XBS90918.1"/>
    </source>
</evidence>
<dbReference type="EMBL" id="CP157948">
    <property type="protein sequence ID" value="XBS90918.1"/>
    <property type="molecule type" value="Genomic_DNA"/>
</dbReference>
<feature type="transmembrane region" description="Helical" evidence="1">
    <location>
        <begin position="40"/>
        <end position="57"/>
    </location>
</feature>
<dbReference type="RefSeq" id="WP_007809475.1">
    <property type="nucleotide sequence ID" value="NZ_CP157948.1"/>
</dbReference>
<feature type="transmembrane region" description="Helical" evidence="1">
    <location>
        <begin position="64"/>
        <end position="90"/>
    </location>
</feature>
<keyword evidence="1" id="KW-1133">Transmembrane helix</keyword>
<sequence length="142" mass="14928">MSTRVALLYAFSLFSAAMLGLAGGAVWMVVSMYLRHSAPWLALPIGGLLALTIRTCVRPAGTGAALLAAAATLLAALYVNVLIAGVLIAGNMGLGLIEAMRTAGVGMLWQLARMALSPADFAWTGLGMLVAAWLAWWRRRRG</sequence>
<proteinExistence type="predicted"/>
<evidence type="ECO:0008006" key="3">
    <source>
        <dbReference type="Google" id="ProtNLM"/>
    </source>
</evidence>
<organism evidence="2">
    <name type="scientific">Rhodanobacter sp. IGA1.0</name>
    <dbReference type="NCBI Taxonomy" id="3158582"/>
    <lineage>
        <taxon>Bacteria</taxon>
        <taxon>Pseudomonadati</taxon>
        <taxon>Pseudomonadota</taxon>
        <taxon>Gammaproteobacteria</taxon>
        <taxon>Lysobacterales</taxon>
        <taxon>Rhodanobacteraceae</taxon>
        <taxon>Rhodanobacter</taxon>
    </lineage>
</organism>
<protein>
    <recommendedName>
        <fullName evidence="3">Vitamin B12 transport system permease protein</fullName>
    </recommendedName>
</protein>